<dbReference type="Proteomes" id="UP000318313">
    <property type="component" value="Chromosome"/>
</dbReference>
<dbReference type="AlphaFoldDB" id="A0A518IJX3"/>
<accession>A0A518IJX3</accession>
<evidence type="ECO:0000256" key="2">
    <source>
        <dbReference type="SAM" id="MobiDB-lite"/>
    </source>
</evidence>
<feature type="compositionally biased region" description="Basic and acidic residues" evidence="2">
    <location>
        <begin position="391"/>
        <end position="401"/>
    </location>
</feature>
<organism evidence="3 4">
    <name type="scientific">Gimesia fumaroli</name>
    <dbReference type="NCBI Taxonomy" id="2527976"/>
    <lineage>
        <taxon>Bacteria</taxon>
        <taxon>Pseudomonadati</taxon>
        <taxon>Planctomycetota</taxon>
        <taxon>Planctomycetia</taxon>
        <taxon>Planctomycetales</taxon>
        <taxon>Planctomycetaceae</taxon>
        <taxon>Gimesia</taxon>
    </lineage>
</organism>
<evidence type="ECO:0000313" key="4">
    <source>
        <dbReference type="Proteomes" id="UP000318313"/>
    </source>
</evidence>
<proteinExistence type="predicted"/>
<evidence type="ECO:0000256" key="1">
    <source>
        <dbReference type="SAM" id="Coils"/>
    </source>
</evidence>
<evidence type="ECO:0000313" key="3">
    <source>
        <dbReference type="EMBL" id="QDV53401.1"/>
    </source>
</evidence>
<feature type="coiled-coil region" evidence="1">
    <location>
        <begin position="89"/>
        <end position="183"/>
    </location>
</feature>
<gene>
    <name evidence="3" type="ORF">Enr17x_54760</name>
</gene>
<name>A0A518IJX3_9PLAN</name>
<feature type="compositionally biased region" description="Pro residues" evidence="2">
    <location>
        <begin position="376"/>
        <end position="390"/>
    </location>
</feature>
<keyword evidence="1" id="KW-0175">Coiled coil</keyword>
<feature type="region of interest" description="Disordered" evidence="2">
    <location>
        <begin position="372"/>
        <end position="401"/>
    </location>
</feature>
<dbReference type="EMBL" id="CP037452">
    <property type="protein sequence ID" value="QDV53401.1"/>
    <property type="molecule type" value="Genomic_DNA"/>
</dbReference>
<sequence>MGCGIGFPLISRRIEQVNEHGPEFLLENLDRQMKRKRGSSGGASLDSLLDTMTNVVGILVILLTVTQLGVGEAVDRIKEALPEITDEDMERSKKQVEELDSLLELEQEQLQTVKELTQQKKVVNIDEQKKLAEKLKKELEKLKEIQINIEELKKQIAERDKKVKTIEETIVTKETELADIKAKLAKTPDPGPTPNAKIVNLPNPRDAPKEAKPVEYVCYDGRVLRVDIPLLQALALKAIAQSRLVTAQEQAVDCDKLVKLFENKNVGNRDWRIKLKPAGGVPYLILEPREGRGDTSERLRKPSALFRQDLRRINPRLFYLNFRVWSDSYDAYLVAREYADQRGVLAGWTALDSNSEFRVSLGGNIKLTCEGYVPPKTTPKPPEPNLLPPPTERKLPGNKID</sequence>
<dbReference type="KEGG" id="gfm:Enr17x_54760"/>
<reference evidence="3 4" key="1">
    <citation type="submission" date="2019-03" db="EMBL/GenBank/DDBJ databases">
        <title>Deep-cultivation of Planctomycetes and their phenomic and genomic characterization uncovers novel biology.</title>
        <authorList>
            <person name="Wiegand S."/>
            <person name="Jogler M."/>
            <person name="Boedeker C."/>
            <person name="Pinto D."/>
            <person name="Vollmers J."/>
            <person name="Rivas-Marin E."/>
            <person name="Kohn T."/>
            <person name="Peeters S.H."/>
            <person name="Heuer A."/>
            <person name="Rast P."/>
            <person name="Oberbeckmann S."/>
            <person name="Bunk B."/>
            <person name="Jeske O."/>
            <person name="Meyerdierks A."/>
            <person name="Storesund J.E."/>
            <person name="Kallscheuer N."/>
            <person name="Luecker S."/>
            <person name="Lage O.M."/>
            <person name="Pohl T."/>
            <person name="Merkel B.J."/>
            <person name="Hornburger P."/>
            <person name="Mueller R.-W."/>
            <person name="Bruemmer F."/>
            <person name="Labrenz M."/>
            <person name="Spormann A.M."/>
            <person name="Op den Camp H."/>
            <person name="Overmann J."/>
            <person name="Amann R."/>
            <person name="Jetten M.S.M."/>
            <person name="Mascher T."/>
            <person name="Medema M.H."/>
            <person name="Devos D.P."/>
            <person name="Kaster A.-K."/>
            <person name="Ovreas L."/>
            <person name="Rohde M."/>
            <person name="Galperin M.Y."/>
            <person name="Jogler C."/>
        </authorList>
    </citation>
    <scope>NUCLEOTIDE SEQUENCE [LARGE SCALE GENOMIC DNA]</scope>
    <source>
        <strain evidence="3 4">Enr17</strain>
    </source>
</reference>
<feature type="region of interest" description="Disordered" evidence="2">
    <location>
        <begin position="184"/>
        <end position="205"/>
    </location>
</feature>
<protein>
    <submittedName>
        <fullName evidence="3">Uncharacterized protein</fullName>
    </submittedName>
</protein>
<keyword evidence="4" id="KW-1185">Reference proteome</keyword>